<gene>
    <name evidence="2" type="ORF">BE21_03945</name>
</gene>
<organism evidence="2 3">
    <name type="scientific">Sorangium cellulosum</name>
    <name type="common">Polyangium cellulosum</name>
    <dbReference type="NCBI Taxonomy" id="56"/>
    <lineage>
        <taxon>Bacteria</taxon>
        <taxon>Pseudomonadati</taxon>
        <taxon>Myxococcota</taxon>
        <taxon>Polyangia</taxon>
        <taxon>Polyangiales</taxon>
        <taxon>Polyangiaceae</taxon>
        <taxon>Sorangium</taxon>
    </lineage>
</organism>
<dbReference type="EMBL" id="JEME01002365">
    <property type="protein sequence ID" value="KYG04517.1"/>
    <property type="molecule type" value="Genomic_DNA"/>
</dbReference>
<sequence length="66" mass="6992">MLPLAAARAPSIGPWKAAGDDPEQLPRTPIRAVDVLSSPVTEAKAQAARSLLKLTSSSFRAEPLLR</sequence>
<dbReference type="Proteomes" id="UP000075502">
    <property type="component" value="Unassembled WGS sequence"/>
</dbReference>
<evidence type="ECO:0000256" key="1">
    <source>
        <dbReference type="SAM" id="MobiDB-lite"/>
    </source>
</evidence>
<protein>
    <submittedName>
        <fullName evidence="2">Uncharacterized protein</fullName>
    </submittedName>
</protein>
<proteinExistence type="predicted"/>
<accession>A0A150TIY3</accession>
<dbReference type="AlphaFoldDB" id="A0A150TIY3"/>
<comment type="caution">
    <text evidence="2">The sequence shown here is derived from an EMBL/GenBank/DDBJ whole genome shotgun (WGS) entry which is preliminary data.</text>
</comment>
<evidence type="ECO:0000313" key="2">
    <source>
        <dbReference type="EMBL" id="KYG04517.1"/>
    </source>
</evidence>
<evidence type="ECO:0000313" key="3">
    <source>
        <dbReference type="Proteomes" id="UP000075502"/>
    </source>
</evidence>
<feature type="region of interest" description="Disordered" evidence="1">
    <location>
        <begin position="1"/>
        <end position="26"/>
    </location>
</feature>
<reference evidence="2 3" key="1">
    <citation type="submission" date="2014-02" db="EMBL/GenBank/DDBJ databases">
        <title>The small core and large imbalanced accessory genome model reveals a collaborative survival strategy of Sorangium cellulosum strains in nature.</title>
        <authorList>
            <person name="Han K."/>
            <person name="Peng R."/>
            <person name="Blom J."/>
            <person name="Li Y.-Z."/>
        </authorList>
    </citation>
    <scope>NUCLEOTIDE SEQUENCE [LARGE SCALE GENOMIC DNA]</scope>
    <source>
        <strain evidence="2 3">So0007-03</strain>
    </source>
</reference>
<name>A0A150TIY3_SORCE</name>